<keyword evidence="2" id="KW-1185">Reference proteome</keyword>
<evidence type="ECO:0000313" key="2">
    <source>
        <dbReference type="Proteomes" id="UP001237642"/>
    </source>
</evidence>
<dbReference type="EMBL" id="JAUIZM010000011">
    <property type="protein sequence ID" value="KAK1355944.1"/>
    <property type="molecule type" value="Genomic_DNA"/>
</dbReference>
<dbReference type="AlphaFoldDB" id="A0AAD8GWH8"/>
<name>A0AAD8GWH8_9APIA</name>
<gene>
    <name evidence="1" type="ORF">POM88_049200</name>
</gene>
<organism evidence="1 2">
    <name type="scientific">Heracleum sosnowskyi</name>
    <dbReference type="NCBI Taxonomy" id="360622"/>
    <lineage>
        <taxon>Eukaryota</taxon>
        <taxon>Viridiplantae</taxon>
        <taxon>Streptophyta</taxon>
        <taxon>Embryophyta</taxon>
        <taxon>Tracheophyta</taxon>
        <taxon>Spermatophyta</taxon>
        <taxon>Magnoliopsida</taxon>
        <taxon>eudicotyledons</taxon>
        <taxon>Gunneridae</taxon>
        <taxon>Pentapetalae</taxon>
        <taxon>asterids</taxon>
        <taxon>campanulids</taxon>
        <taxon>Apiales</taxon>
        <taxon>Apiaceae</taxon>
        <taxon>Apioideae</taxon>
        <taxon>apioid superclade</taxon>
        <taxon>Tordylieae</taxon>
        <taxon>Tordyliinae</taxon>
        <taxon>Heracleum</taxon>
    </lineage>
</organism>
<comment type="caution">
    <text evidence="1">The sequence shown here is derived from an EMBL/GenBank/DDBJ whole genome shotgun (WGS) entry which is preliminary data.</text>
</comment>
<evidence type="ECO:0000313" key="1">
    <source>
        <dbReference type="EMBL" id="KAK1355944.1"/>
    </source>
</evidence>
<reference evidence="1" key="1">
    <citation type="submission" date="2023-02" db="EMBL/GenBank/DDBJ databases">
        <title>Genome of toxic invasive species Heracleum sosnowskyi carries increased number of genes despite the absence of recent whole-genome duplications.</title>
        <authorList>
            <person name="Schelkunov M."/>
            <person name="Shtratnikova V."/>
            <person name="Makarenko M."/>
            <person name="Klepikova A."/>
            <person name="Omelchenko D."/>
            <person name="Novikova G."/>
            <person name="Obukhova E."/>
            <person name="Bogdanov V."/>
            <person name="Penin A."/>
            <person name="Logacheva M."/>
        </authorList>
    </citation>
    <scope>NUCLEOTIDE SEQUENCE</scope>
    <source>
        <strain evidence="1">Hsosn_3</strain>
        <tissue evidence="1">Leaf</tissue>
    </source>
</reference>
<reference evidence="1" key="2">
    <citation type="submission" date="2023-05" db="EMBL/GenBank/DDBJ databases">
        <authorList>
            <person name="Schelkunov M.I."/>
        </authorList>
    </citation>
    <scope>NUCLEOTIDE SEQUENCE</scope>
    <source>
        <strain evidence="1">Hsosn_3</strain>
        <tissue evidence="1">Leaf</tissue>
    </source>
</reference>
<sequence>MMEERRLLKRLCKNNRRNLQDNLHCVHSEGEGASSTERGTDRVFFSSSDATKTYLNIEYPPLDDLGASMLLITGKTLETLPQPVAKRFVSPEENNLEDLTIEGIL</sequence>
<dbReference type="Proteomes" id="UP001237642">
    <property type="component" value="Unassembled WGS sequence"/>
</dbReference>
<protein>
    <submittedName>
        <fullName evidence="1">Uncharacterized protein</fullName>
    </submittedName>
</protein>
<proteinExistence type="predicted"/>
<accession>A0AAD8GWH8</accession>